<dbReference type="AlphaFoldDB" id="A0A1Q5TAI4"/>
<feature type="compositionally biased region" description="Basic and acidic residues" evidence="1">
    <location>
        <begin position="181"/>
        <end position="203"/>
    </location>
</feature>
<feature type="compositionally biased region" description="Polar residues" evidence="1">
    <location>
        <begin position="9"/>
        <end position="18"/>
    </location>
</feature>
<dbReference type="OrthoDB" id="4186058at2759"/>
<dbReference type="Proteomes" id="UP000186955">
    <property type="component" value="Unassembled WGS sequence"/>
</dbReference>
<organism evidence="2 3">
    <name type="scientific">Penicillium subrubescens</name>
    <dbReference type="NCBI Taxonomy" id="1316194"/>
    <lineage>
        <taxon>Eukaryota</taxon>
        <taxon>Fungi</taxon>
        <taxon>Dikarya</taxon>
        <taxon>Ascomycota</taxon>
        <taxon>Pezizomycotina</taxon>
        <taxon>Eurotiomycetes</taxon>
        <taxon>Eurotiomycetidae</taxon>
        <taxon>Eurotiales</taxon>
        <taxon>Aspergillaceae</taxon>
        <taxon>Penicillium</taxon>
    </lineage>
</organism>
<feature type="compositionally biased region" description="Low complexity" evidence="1">
    <location>
        <begin position="206"/>
        <end position="216"/>
    </location>
</feature>
<evidence type="ECO:0000256" key="1">
    <source>
        <dbReference type="SAM" id="MobiDB-lite"/>
    </source>
</evidence>
<proteinExistence type="predicted"/>
<feature type="region of interest" description="Disordered" evidence="1">
    <location>
        <begin position="1"/>
        <end position="92"/>
    </location>
</feature>
<protein>
    <submittedName>
        <fullName evidence="2">Uncharacterized protein</fullName>
    </submittedName>
</protein>
<comment type="caution">
    <text evidence="2">The sequence shown here is derived from an EMBL/GenBank/DDBJ whole genome shotgun (WGS) entry which is preliminary data.</text>
</comment>
<evidence type="ECO:0000313" key="2">
    <source>
        <dbReference type="EMBL" id="OKO97246.1"/>
    </source>
</evidence>
<sequence length="232" mass="25754">MSEELPMERTSSSDQSNKPADPLGLSPCSPSSTAAGHVTDSSSHSVNDSGPSTPTHENLPENMSYTAEIRPLRPYAIEEPDDEPGYDPEPVMQWRQLPCLPDCFERWQRELIDRIDDMDDKFVTSPSAKPSPSPKRGQKRKLIGSGDFPMGSHRSKSKAKLDDPALPINGLSPKRRRRRSKIPEDNAKHPHTVSLHDFRDTRVNESSSSDFLSSSSIDTANESALVDEMDID</sequence>
<feature type="region of interest" description="Disordered" evidence="1">
    <location>
        <begin position="118"/>
        <end position="232"/>
    </location>
</feature>
<name>A0A1Q5TAI4_9EURO</name>
<keyword evidence="3" id="KW-1185">Reference proteome</keyword>
<reference evidence="2 3" key="1">
    <citation type="submission" date="2016-10" db="EMBL/GenBank/DDBJ databases">
        <title>Genome sequence of the ascomycete fungus Penicillium subrubescens.</title>
        <authorList>
            <person name="De Vries R.P."/>
            <person name="Peng M."/>
            <person name="Dilokpimol A."/>
            <person name="Hilden K."/>
            <person name="Makela M.R."/>
            <person name="Grigoriev I."/>
            <person name="Riley R."/>
            <person name="Granchi Z."/>
        </authorList>
    </citation>
    <scope>NUCLEOTIDE SEQUENCE [LARGE SCALE GENOMIC DNA]</scope>
    <source>
        <strain evidence="2 3">CBS 132785</strain>
    </source>
</reference>
<evidence type="ECO:0000313" key="3">
    <source>
        <dbReference type="Proteomes" id="UP000186955"/>
    </source>
</evidence>
<dbReference type="EMBL" id="MNBE01000695">
    <property type="protein sequence ID" value="OKO97246.1"/>
    <property type="molecule type" value="Genomic_DNA"/>
</dbReference>
<gene>
    <name evidence="2" type="ORF">PENSUB_10040</name>
</gene>
<accession>A0A1Q5TAI4</accession>
<feature type="compositionally biased region" description="Polar residues" evidence="1">
    <location>
        <begin position="28"/>
        <end position="65"/>
    </location>
</feature>